<dbReference type="EMBL" id="JARK01001346">
    <property type="protein sequence ID" value="EYC26362.1"/>
    <property type="molecule type" value="Genomic_DNA"/>
</dbReference>
<dbReference type="AlphaFoldDB" id="A0A016VH58"/>
<name>A0A016VH58_9BILA</name>
<proteinExistence type="predicted"/>
<sequence length="101" mass="11027">MAYRVSSVLKMAGYRSHGARGAPVPSTARNTEIRDHQWREVVLAGSSVKSAKDVGPSIQKALSIVGKPWVRRVRRSSITYKIPCRGFVEGVPVRFSSSSGL</sequence>
<evidence type="ECO:0000313" key="1">
    <source>
        <dbReference type="EMBL" id="EYC26362.1"/>
    </source>
</evidence>
<protein>
    <submittedName>
        <fullName evidence="1">Uncharacterized protein</fullName>
    </submittedName>
</protein>
<gene>
    <name evidence="1" type="primary">Acey_s0010.g1115</name>
    <name evidence="1" type="ORF">Y032_0010g1115</name>
</gene>
<comment type="caution">
    <text evidence="1">The sequence shown here is derived from an EMBL/GenBank/DDBJ whole genome shotgun (WGS) entry which is preliminary data.</text>
</comment>
<dbReference type="Proteomes" id="UP000024635">
    <property type="component" value="Unassembled WGS sequence"/>
</dbReference>
<keyword evidence="2" id="KW-1185">Reference proteome</keyword>
<organism evidence="1 2">
    <name type="scientific">Ancylostoma ceylanicum</name>
    <dbReference type="NCBI Taxonomy" id="53326"/>
    <lineage>
        <taxon>Eukaryota</taxon>
        <taxon>Metazoa</taxon>
        <taxon>Ecdysozoa</taxon>
        <taxon>Nematoda</taxon>
        <taxon>Chromadorea</taxon>
        <taxon>Rhabditida</taxon>
        <taxon>Rhabditina</taxon>
        <taxon>Rhabditomorpha</taxon>
        <taxon>Strongyloidea</taxon>
        <taxon>Ancylostomatidae</taxon>
        <taxon>Ancylostomatinae</taxon>
        <taxon>Ancylostoma</taxon>
    </lineage>
</organism>
<accession>A0A016VH58</accession>
<reference evidence="2" key="1">
    <citation type="journal article" date="2015" name="Nat. Genet.">
        <title>The genome and transcriptome of the zoonotic hookworm Ancylostoma ceylanicum identify infection-specific gene families.</title>
        <authorList>
            <person name="Schwarz E.M."/>
            <person name="Hu Y."/>
            <person name="Antoshechkin I."/>
            <person name="Miller M.M."/>
            <person name="Sternberg P.W."/>
            <person name="Aroian R.V."/>
        </authorList>
    </citation>
    <scope>NUCLEOTIDE SEQUENCE</scope>
    <source>
        <strain evidence="2">HY135</strain>
    </source>
</reference>
<evidence type="ECO:0000313" key="2">
    <source>
        <dbReference type="Proteomes" id="UP000024635"/>
    </source>
</evidence>